<dbReference type="AlphaFoldDB" id="A0A150X447"/>
<dbReference type="Pfam" id="PF13439">
    <property type="entry name" value="Glyco_transf_4"/>
    <property type="match status" value="1"/>
</dbReference>
<reference evidence="3 4" key="1">
    <citation type="submission" date="2016-01" db="EMBL/GenBank/DDBJ databases">
        <title>Genome sequencing of Roseivirga spongicola UST030701-084.</title>
        <authorList>
            <person name="Selvaratnam C."/>
            <person name="Thevarajoo S."/>
            <person name="Goh K.M."/>
            <person name="Ee R."/>
            <person name="Chan K.-G."/>
            <person name="Chong C.S."/>
        </authorList>
    </citation>
    <scope>NUCLEOTIDE SEQUENCE [LARGE SCALE GENOMIC DNA]</scope>
    <source>
        <strain evidence="3 4">UST030701-084</strain>
    </source>
</reference>
<feature type="domain" description="Glycosyl transferase family 1" evidence="1">
    <location>
        <begin position="205"/>
        <end position="361"/>
    </location>
</feature>
<protein>
    <recommendedName>
        <fullName evidence="5">Glycosyl transferase family 1</fullName>
    </recommendedName>
</protein>
<dbReference type="Pfam" id="PF00534">
    <property type="entry name" value="Glycos_transf_1"/>
    <property type="match status" value="1"/>
</dbReference>
<dbReference type="PANTHER" id="PTHR45947:SF3">
    <property type="entry name" value="SULFOQUINOVOSYL TRANSFERASE SQD2"/>
    <property type="match status" value="1"/>
</dbReference>
<dbReference type="STRING" id="333140.AWW68_12440"/>
<keyword evidence="4" id="KW-1185">Reference proteome</keyword>
<dbReference type="InterPro" id="IPR050194">
    <property type="entry name" value="Glycosyltransferase_grp1"/>
</dbReference>
<dbReference type="SUPFAM" id="SSF53756">
    <property type="entry name" value="UDP-Glycosyltransferase/glycogen phosphorylase"/>
    <property type="match status" value="1"/>
</dbReference>
<feature type="domain" description="Glycosyltransferase subfamily 4-like N-terminal" evidence="2">
    <location>
        <begin position="22"/>
        <end position="196"/>
    </location>
</feature>
<dbReference type="OrthoDB" id="9790710at2"/>
<proteinExistence type="predicted"/>
<dbReference type="RefSeq" id="WP_068221875.1">
    <property type="nucleotide sequence ID" value="NZ_CP139724.1"/>
</dbReference>
<dbReference type="InterPro" id="IPR001296">
    <property type="entry name" value="Glyco_trans_1"/>
</dbReference>
<dbReference type="PANTHER" id="PTHR45947">
    <property type="entry name" value="SULFOQUINOVOSYL TRANSFERASE SQD2"/>
    <property type="match status" value="1"/>
</dbReference>
<accession>A0A150X447</accession>
<evidence type="ECO:0000259" key="1">
    <source>
        <dbReference type="Pfam" id="PF00534"/>
    </source>
</evidence>
<gene>
    <name evidence="3" type="ORF">AWW68_12440</name>
</gene>
<dbReference type="CDD" id="cd03801">
    <property type="entry name" value="GT4_PimA-like"/>
    <property type="match status" value="1"/>
</dbReference>
<dbReference type="GO" id="GO:0016757">
    <property type="term" value="F:glycosyltransferase activity"/>
    <property type="evidence" value="ECO:0007669"/>
    <property type="project" value="InterPro"/>
</dbReference>
<evidence type="ECO:0000313" key="3">
    <source>
        <dbReference type="EMBL" id="KYG73496.1"/>
    </source>
</evidence>
<dbReference type="Gene3D" id="3.40.50.2000">
    <property type="entry name" value="Glycogen Phosphorylase B"/>
    <property type="match status" value="2"/>
</dbReference>
<organism evidence="3 4">
    <name type="scientific">Roseivirga spongicola</name>
    <dbReference type="NCBI Taxonomy" id="333140"/>
    <lineage>
        <taxon>Bacteria</taxon>
        <taxon>Pseudomonadati</taxon>
        <taxon>Bacteroidota</taxon>
        <taxon>Cytophagia</taxon>
        <taxon>Cytophagales</taxon>
        <taxon>Roseivirgaceae</taxon>
        <taxon>Roseivirga</taxon>
    </lineage>
</organism>
<dbReference type="EMBL" id="LRPC01000028">
    <property type="protein sequence ID" value="KYG73496.1"/>
    <property type="molecule type" value="Genomic_DNA"/>
</dbReference>
<sequence>MKPNKSLNILLISKTLPWQFKGGIQTHSWELAKGLAAIGHKVSILNGGPYRSKVNTKNIEGIDVIQVPYFPGRYIKPINIVAEEFSFNWYAFKWVKKNHQTFDIIHAQGRSGYLLSFNRDIRSRLVNTVHGLIDIENKGKKWYQLNHKLHHSFTKKVEDRLYNSAAGLVAVSNSLKHDLSNARAIQKPIKVISNGVKSLGHSRFKQDKNEARFLFVGRLHPVKGISRIVELMDQVDSCVYLDIIGDGSERENIEKIIAQKGLQTRVRLLGEYSNEEIHGMLPYYTALVLPSFYETQGIVLLEANSEGIPVIASDLDSIKETIQHGENGLLCATNKPMQFIDAMNYLSRNRNEARVMGLKGKSKVEAYYTWDKIAQQTERLYHSLAQ</sequence>
<dbReference type="Proteomes" id="UP000075606">
    <property type="component" value="Unassembled WGS sequence"/>
</dbReference>
<evidence type="ECO:0008006" key="5">
    <source>
        <dbReference type="Google" id="ProtNLM"/>
    </source>
</evidence>
<dbReference type="InterPro" id="IPR028098">
    <property type="entry name" value="Glyco_trans_4-like_N"/>
</dbReference>
<evidence type="ECO:0000259" key="2">
    <source>
        <dbReference type="Pfam" id="PF13439"/>
    </source>
</evidence>
<evidence type="ECO:0000313" key="4">
    <source>
        <dbReference type="Proteomes" id="UP000075606"/>
    </source>
</evidence>
<comment type="caution">
    <text evidence="3">The sequence shown here is derived from an EMBL/GenBank/DDBJ whole genome shotgun (WGS) entry which is preliminary data.</text>
</comment>
<name>A0A150X447_9BACT</name>